<dbReference type="InterPro" id="IPR050570">
    <property type="entry name" value="Cell_wall_metabolism_enzyme"/>
</dbReference>
<dbReference type="SUPFAM" id="SSF51261">
    <property type="entry name" value="Duplicated hybrid motif"/>
    <property type="match status" value="1"/>
</dbReference>
<dbReference type="InterPro" id="IPR011055">
    <property type="entry name" value="Dup_hybrid_motif"/>
</dbReference>
<reference evidence="4" key="1">
    <citation type="journal article" date="2019" name="Int. J. Syst. Evol. Microbiol.">
        <title>The Global Catalogue of Microorganisms (GCM) 10K type strain sequencing project: providing services to taxonomists for standard genome sequencing and annotation.</title>
        <authorList>
            <consortium name="The Broad Institute Genomics Platform"/>
            <consortium name="The Broad Institute Genome Sequencing Center for Infectious Disease"/>
            <person name="Wu L."/>
            <person name="Ma J."/>
        </authorList>
    </citation>
    <scope>NUCLEOTIDE SEQUENCE [LARGE SCALE GENOMIC DNA]</scope>
    <source>
        <strain evidence="4">JCM 17688</strain>
    </source>
</reference>
<protein>
    <recommendedName>
        <fullName evidence="2">M23ase beta-sheet core domain-containing protein</fullName>
    </recommendedName>
</protein>
<dbReference type="InterPro" id="IPR016047">
    <property type="entry name" value="M23ase_b-sheet_dom"/>
</dbReference>
<evidence type="ECO:0000313" key="3">
    <source>
        <dbReference type="EMBL" id="GAA4394034.1"/>
    </source>
</evidence>
<dbReference type="RefSeq" id="WP_344996112.1">
    <property type="nucleotide sequence ID" value="NZ_BAABFR010000035.1"/>
</dbReference>
<dbReference type="Pfam" id="PF01551">
    <property type="entry name" value="Peptidase_M23"/>
    <property type="match status" value="1"/>
</dbReference>
<dbReference type="EMBL" id="BAABFR010000035">
    <property type="protein sequence ID" value="GAA4394034.1"/>
    <property type="molecule type" value="Genomic_DNA"/>
</dbReference>
<evidence type="ECO:0000313" key="4">
    <source>
        <dbReference type="Proteomes" id="UP001500635"/>
    </source>
</evidence>
<dbReference type="Proteomes" id="UP001500635">
    <property type="component" value="Unassembled WGS sequence"/>
</dbReference>
<sequence>MAHGDGSRTRGTQLLDGDSVTSIIPVDELEQRLQAAYGQQWEESWVTEDDHDAEWAEDDTLIVYEDDETGNAFVYEAGTAEITQDIVIPVAVLRNHVDTHQFRIPTPADLEATAPAETAAVDVVAPAPVREVAPAEIPVATPKPVRGAGRHRLAAPPQALKGRVALLALAAGATMTGAALGAPSAKAPHGSPVAPLTQEPSHARAAALPAPQDMEQFGQALPDGAARKAADDAAIAATERPLFVLPAHGEFTSVFGGRWGTMHAGVDIAAPIGTPIVAVEDGTIISAGPASGFGLWVRLQAADGTITVYGHVNTMTVTVGQKVMAGDQIATIGNRGDSTGPHLHFEVWQNGTTKIDPLPWLAARGISLGNYVG</sequence>
<dbReference type="Gene3D" id="2.70.70.10">
    <property type="entry name" value="Glucose Permease (Domain IIA)"/>
    <property type="match status" value="1"/>
</dbReference>
<evidence type="ECO:0000259" key="2">
    <source>
        <dbReference type="Pfam" id="PF01551"/>
    </source>
</evidence>
<dbReference type="CDD" id="cd12797">
    <property type="entry name" value="M23_peptidase"/>
    <property type="match status" value="1"/>
</dbReference>
<gene>
    <name evidence="3" type="ORF">GCM10023147_25400</name>
</gene>
<feature type="region of interest" description="Disordered" evidence="1">
    <location>
        <begin position="180"/>
        <end position="206"/>
    </location>
</feature>
<evidence type="ECO:0000256" key="1">
    <source>
        <dbReference type="SAM" id="MobiDB-lite"/>
    </source>
</evidence>
<dbReference type="PANTHER" id="PTHR21666">
    <property type="entry name" value="PEPTIDASE-RELATED"/>
    <property type="match status" value="1"/>
</dbReference>
<proteinExistence type="predicted"/>
<organism evidence="3 4">
    <name type="scientific">Tsukamurella soli</name>
    <dbReference type="NCBI Taxonomy" id="644556"/>
    <lineage>
        <taxon>Bacteria</taxon>
        <taxon>Bacillati</taxon>
        <taxon>Actinomycetota</taxon>
        <taxon>Actinomycetes</taxon>
        <taxon>Mycobacteriales</taxon>
        <taxon>Tsukamurellaceae</taxon>
        <taxon>Tsukamurella</taxon>
    </lineage>
</organism>
<keyword evidence="4" id="KW-1185">Reference proteome</keyword>
<feature type="domain" description="M23ase beta-sheet core" evidence="2">
    <location>
        <begin position="262"/>
        <end position="357"/>
    </location>
</feature>
<name>A0ABP8JPK5_9ACTN</name>
<accession>A0ABP8JPK5</accession>
<dbReference type="PANTHER" id="PTHR21666:SF270">
    <property type="entry name" value="MUREIN HYDROLASE ACTIVATOR ENVC"/>
    <property type="match status" value="1"/>
</dbReference>
<comment type="caution">
    <text evidence="3">The sequence shown here is derived from an EMBL/GenBank/DDBJ whole genome shotgun (WGS) entry which is preliminary data.</text>
</comment>